<dbReference type="CDD" id="cd00530">
    <property type="entry name" value="PTE"/>
    <property type="match status" value="1"/>
</dbReference>
<dbReference type="PROSITE" id="PS01322">
    <property type="entry name" value="PHOSPHOTRIESTERASE_1"/>
    <property type="match status" value="1"/>
</dbReference>
<feature type="binding site" description="via carbamate group" evidence="4">
    <location>
        <position position="138"/>
    </location>
    <ligand>
        <name>Zn(2+)</name>
        <dbReference type="ChEBI" id="CHEBI:29105"/>
        <label>1</label>
    </ligand>
</feature>
<comment type="cofactor">
    <cofactor evidence="4">
        <name>a divalent metal cation</name>
        <dbReference type="ChEBI" id="CHEBI:60240"/>
    </cofactor>
    <text evidence="4">Binds 2 divalent metal cations per subunit.</text>
</comment>
<comment type="similarity">
    <text evidence="5">Belongs to the metallo-dependent hydrolases superfamily. Phosphotriesterase family.</text>
</comment>
<evidence type="ECO:0008006" key="8">
    <source>
        <dbReference type="Google" id="ProtNLM"/>
    </source>
</evidence>
<evidence type="ECO:0000256" key="5">
    <source>
        <dbReference type="PROSITE-ProRule" id="PRU00679"/>
    </source>
</evidence>
<evidence type="ECO:0000256" key="2">
    <source>
        <dbReference type="ARBA" id="ARBA00022801"/>
    </source>
</evidence>
<proteinExistence type="inferred from homology"/>
<dbReference type="InterPro" id="IPR032466">
    <property type="entry name" value="Metal_Hydrolase"/>
</dbReference>
<evidence type="ECO:0000256" key="4">
    <source>
        <dbReference type="PIRSR" id="PIRSR601559-51"/>
    </source>
</evidence>
<dbReference type="Proteomes" id="UP000196138">
    <property type="component" value="Chromosome"/>
</dbReference>
<feature type="binding site" description="via carbamate group" evidence="4">
    <location>
        <position position="138"/>
    </location>
    <ligand>
        <name>Zn(2+)</name>
        <dbReference type="ChEBI" id="CHEBI:29105"/>
        <label>2</label>
    </ligand>
</feature>
<feature type="binding site" evidence="4">
    <location>
        <position position="22"/>
    </location>
    <ligand>
        <name>Zn(2+)</name>
        <dbReference type="ChEBI" id="CHEBI:29105"/>
        <label>1</label>
    </ligand>
</feature>
<dbReference type="AlphaFoldDB" id="A0A1Y0ESE9"/>
<evidence type="ECO:0000256" key="3">
    <source>
        <dbReference type="PIRSR" id="PIRSR601559-50"/>
    </source>
</evidence>
<evidence type="ECO:0000313" key="6">
    <source>
        <dbReference type="EMBL" id="ARU06438.1"/>
    </source>
</evidence>
<dbReference type="SUPFAM" id="SSF51556">
    <property type="entry name" value="Metallo-dependent hydrolases"/>
    <property type="match status" value="1"/>
</dbReference>
<dbReference type="PROSITE" id="PS51347">
    <property type="entry name" value="PHOSPHOTRIESTERASE_2"/>
    <property type="match status" value="1"/>
</dbReference>
<dbReference type="InterPro" id="IPR001559">
    <property type="entry name" value="Phosphotriesterase"/>
</dbReference>
<keyword evidence="2" id="KW-0378">Hydrolase</keyword>
<dbReference type="OrthoDB" id="9795018at2"/>
<dbReference type="Gene3D" id="3.20.20.140">
    <property type="entry name" value="Metal-dependent hydrolases"/>
    <property type="match status" value="1"/>
</dbReference>
<keyword evidence="7" id="KW-1185">Reference proteome</keyword>
<evidence type="ECO:0000256" key="1">
    <source>
        <dbReference type="ARBA" id="ARBA00022723"/>
    </source>
</evidence>
<dbReference type="KEGG" id="cser:CCO03_18815"/>
<gene>
    <name evidence="6" type="ORF">CCO03_18815</name>
</gene>
<feature type="binding site" evidence="4">
    <location>
        <position position="199"/>
    </location>
    <ligand>
        <name>Zn(2+)</name>
        <dbReference type="ChEBI" id="CHEBI:29105"/>
        <label>2</label>
    </ligand>
</feature>
<feature type="modified residue" description="N6-carboxylysine" evidence="3 5">
    <location>
        <position position="138"/>
    </location>
</feature>
<feature type="binding site" evidence="4">
    <location>
        <position position="24"/>
    </location>
    <ligand>
        <name>Zn(2+)</name>
        <dbReference type="ChEBI" id="CHEBI:29105"/>
        <label>1</label>
    </ligand>
</feature>
<organism evidence="6 7">
    <name type="scientific">Comamonas serinivorans</name>
    <dbReference type="NCBI Taxonomy" id="1082851"/>
    <lineage>
        <taxon>Bacteria</taxon>
        <taxon>Pseudomonadati</taxon>
        <taxon>Pseudomonadota</taxon>
        <taxon>Betaproteobacteria</taxon>
        <taxon>Burkholderiales</taxon>
        <taxon>Comamonadaceae</taxon>
        <taxon>Comamonas</taxon>
    </lineage>
</organism>
<name>A0A1Y0ESE9_9BURK</name>
<sequence length="342" mass="37863">MKPIQTVTGAIGVDELGMTLMHEHIFVAFPGAEFDPRYTFDRAQFIERAVRRLQALREFGVKTLVDPCPIELGRDVRLLREVSEKSDVQIICATGFYYEAAGIPSYWRHMPVEEIAELYIREIEHGIDGTDIRAGIIKCATGAPTITPLEQRVLTAATLAQRATGVPILTHTEDGHCGPEQQDIFEGGGVALQHCLIGHSCGNHDPAYHRGLAARGSYVGFDRIGLVRRGSDDLRADNVVKLTEAGHGDRVMLSQDAYCGWRGKFIFEADPERTAQIDALRETDAWPRPHTGLFTDFVPRLKARGLDDAQIQRFLVDNPRAYFQAAHAAHAQARQAAEAKPA</sequence>
<keyword evidence="1 4" id="KW-0479">Metal-binding</keyword>
<dbReference type="Pfam" id="PF02126">
    <property type="entry name" value="PTE"/>
    <property type="match status" value="1"/>
</dbReference>
<feature type="binding site" evidence="4">
    <location>
        <position position="256"/>
    </location>
    <ligand>
        <name>Zn(2+)</name>
        <dbReference type="ChEBI" id="CHEBI:29105"/>
        <label>1</label>
    </ligand>
</feature>
<feature type="binding site" evidence="4">
    <location>
        <position position="171"/>
    </location>
    <ligand>
        <name>Zn(2+)</name>
        <dbReference type="ChEBI" id="CHEBI:29105"/>
        <label>2</label>
    </ligand>
</feature>
<dbReference type="GO" id="GO:0016788">
    <property type="term" value="F:hydrolase activity, acting on ester bonds"/>
    <property type="evidence" value="ECO:0007669"/>
    <property type="project" value="InterPro"/>
</dbReference>
<dbReference type="PANTHER" id="PTHR10819">
    <property type="entry name" value="PHOSPHOTRIESTERASE-RELATED"/>
    <property type="match status" value="1"/>
</dbReference>
<protein>
    <recommendedName>
        <fullName evidence="8">Phosphotriesterase-related protein</fullName>
    </recommendedName>
</protein>
<dbReference type="PANTHER" id="PTHR10819:SF3">
    <property type="entry name" value="PHOSPHOTRIESTERASE-RELATED PROTEIN"/>
    <property type="match status" value="1"/>
</dbReference>
<dbReference type="InterPro" id="IPR017947">
    <property type="entry name" value="AryldialkylPase_Zn-BS"/>
</dbReference>
<dbReference type="RefSeq" id="WP_087283585.1">
    <property type="nucleotide sequence ID" value="NZ_CP021455.1"/>
</dbReference>
<reference evidence="6 7" key="1">
    <citation type="submission" date="2017-05" db="EMBL/GenBank/DDBJ databases">
        <authorList>
            <person name="Song R."/>
            <person name="Chenine A.L."/>
            <person name="Ruprecht R.M."/>
        </authorList>
    </citation>
    <scope>NUCLEOTIDE SEQUENCE [LARGE SCALE GENOMIC DNA]</scope>
    <source>
        <strain evidence="6 7">DSM 26136</strain>
    </source>
</reference>
<accession>A0A1Y0ESE9</accession>
<evidence type="ECO:0000313" key="7">
    <source>
        <dbReference type="Proteomes" id="UP000196138"/>
    </source>
</evidence>
<dbReference type="GO" id="GO:0008270">
    <property type="term" value="F:zinc ion binding"/>
    <property type="evidence" value="ECO:0007669"/>
    <property type="project" value="InterPro"/>
</dbReference>
<dbReference type="PIRSF" id="PIRSF016839">
    <property type="entry name" value="PhP"/>
    <property type="match status" value="1"/>
</dbReference>
<dbReference type="EMBL" id="CP021455">
    <property type="protein sequence ID" value="ARU06438.1"/>
    <property type="molecule type" value="Genomic_DNA"/>
</dbReference>